<feature type="compositionally biased region" description="Polar residues" evidence="1">
    <location>
        <begin position="1"/>
        <end position="12"/>
    </location>
</feature>
<proteinExistence type="predicted"/>
<dbReference type="InParanoid" id="A0A1E1KJD3"/>
<sequence>MSSSSHKQSNSRGPKLSKDSKPPKSKSTYTVEQYWSCCSCGKAATGSSVEIMILDVLTDVTLDLFEILVFSYSIGIGIS</sequence>
<protein>
    <submittedName>
        <fullName evidence="2">Uncharacterized protein</fullName>
    </submittedName>
</protein>
<keyword evidence="3" id="KW-1185">Reference proteome</keyword>
<dbReference type="EMBL" id="FJUW01000014">
    <property type="protein sequence ID" value="CZS98081.1"/>
    <property type="molecule type" value="Genomic_DNA"/>
</dbReference>
<evidence type="ECO:0000313" key="2">
    <source>
        <dbReference type="EMBL" id="CZS98081.1"/>
    </source>
</evidence>
<evidence type="ECO:0000313" key="3">
    <source>
        <dbReference type="Proteomes" id="UP000178129"/>
    </source>
</evidence>
<organism evidence="2 3">
    <name type="scientific">Rhynchosporium graminicola</name>
    <dbReference type="NCBI Taxonomy" id="2792576"/>
    <lineage>
        <taxon>Eukaryota</taxon>
        <taxon>Fungi</taxon>
        <taxon>Dikarya</taxon>
        <taxon>Ascomycota</taxon>
        <taxon>Pezizomycotina</taxon>
        <taxon>Leotiomycetes</taxon>
        <taxon>Helotiales</taxon>
        <taxon>Ploettnerulaceae</taxon>
        <taxon>Rhynchosporium</taxon>
    </lineage>
</organism>
<name>A0A1E1KJD3_9HELO</name>
<reference evidence="3" key="1">
    <citation type="submission" date="2016-03" db="EMBL/GenBank/DDBJ databases">
        <authorList>
            <person name="Ploux O."/>
        </authorList>
    </citation>
    <scope>NUCLEOTIDE SEQUENCE [LARGE SCALE GENOMIC DNA]</scope>
    <source>
        <strain evidence="3">UK7</strain>
    </source>
</reference>
<gene>
    <name evidence="2" type="ORF">RCO7_14463</name>
</gene>
<accession>A0A1E1KJD3</accession>
<evidence type="ECO:0000256" key="1">
    <source>
        <dbReference type="SAM" id="MobiDB-lite"/>
    </source>
</evidence>
<comment type="caution">
    <text evidence="2">The sequence shown here is derived from an EMBL/GenBank/DDBJ whole genome shotgun (WGS) entry which is preliminary data.</text>
</comment>
<dbReference type="AlphaFoldDB" id="A0A1E1KJD3"/>
<dbReference type="Proteomes" id="UP000178129">
    <property type="component" value="Unassembled WGS sequence"/>
</dbReference>
<feature type="region of interest" description="Disordered" evidence="1">
    <location>
        <begin position="1"/>
        <end position="26"/>
    </location>
</feature>